<proteinExistence type="predicted"/>
<dbReference type="FunCoup" id="A0A6J2UTH3">
    <property type="interactions" value="3"/>
</dbReference>
<accession>A0A6J2UTH3</accession>
<dbReference type="GO" id="GO:0051726">
    <property type="term" value="P:regulation of cell cycle"/>
    <property type="evidence" value="ECO:0007669"/>
    <property type="project" value="InterPro"/>
</dbReference>
<evidence type="ECO:0000313" key="2">
    <source>
        <dbReference type="Proteomes" id="UP000504632"/>
    </source>
</evidence>
<organism evidence="2 3">
    <name type="scientific">Chanos chanos</name>
    <name type="common">Milkfish</name>
    <name type="synonym">Mugil chanos</name>
    <dbReference type="NCBI Taxonomy" id="29144"/>
    <lineage>
        <taxon>Eukaryota</taxon>
        <taxon>Metazoa</taxon>
        <taxon>Chordata</taxon>
        <taxon>Craniata</taxon>
        <taxon>Vertebrata</taxon>
        <taxon>Euteleostomi</taxon>
        <taxon>Actinopterygii</taxon>
        <taxon>Neopterygii</taxon>
        <taxon>Teleostei</taxon>
        <taxon>Ostariophysi</taxon>
        <taxon>Gonorynchiformes</taxon>
        <taxon>Chanidae</taxon>
        <taxon>Chanos</taxon>
    </lineage>
</organism>
<dbReference type="PANTHER" id="PTHR32193:SF5">
    <property type="entry name" value="RGCC PROTEIN"/>
    <property type="match status" value="1"/>
</dbReference>
<dbReference type="Proteomes" id="UP000504632">
    <property type="component" value="Chromosome 2"/>
</dbReference>
<dbReference type="Pfam" id="PF15151">
    <property type="entry name" value="RGCC"/>
    <property type="match status" value="1"/>
</dbReference>
<dbReference type="OrthoDB" id="9887289at2759"/>
<gene>
    <name evidence="3" type="primary">LOC115806042</name>
</gene>
<dbReference type="GeneID" id="115806042"/>
<sequence>MSSANLKELEMELGDLLQEFETVVEEMTEPSQSAPYVYEHLLNDAKRRTGMGDGVSDSGIEDSDYGSERSMGNSLNTSEEELRTAGMTAASKAKLGDTDDLQSFIDNLDRELAEM</sequence>
<dbReference type="AlphaFoldDB" id="A0A6J2UTH3"/>
<dbReference type="PANTHER" id="PTHR32193">
    <property type="entry name" value="REGULATOR OF CELL CYCLE RGCC"/>
    <property type="match status" value="1"/>
</dbReference>
<keyword evidence="2" id="KW-1185">Reference proteome</keyword>
<dbReference type="InterPro" id="IPR029252">
    <property type="entry name" value="RGCC"/>
</dbReference>
<dbReference type="RefSeq" id="XP_030622627.1">
    <property type="nucleotide sequence ID" value="XM_030766767.1"/>
</dbReference>
<reference evidence="3" key="1">
    <citation type="submission" date="2025-08" db="UniProtKB">
        <authorList>
            <consortium name="RefSeq"/>
        </authorList>
    </citation>
    <scope>IDENTIFICATION</scope>
</reference>
<feature type="region of interest" description="Disordered" evidence="1">
    <location>
        <begin position="47"/>
        <end position="84"/>
    </location>
</feature>
<evidence type="ECO:0000256" key="1">
    <source>
        <dbReference type="SAM" id="MobiDB-lite"/>
    </source>
</evidence>
<evidence type="ECO:0000313" key="3">
    <source>
        <dbReference type="RefSeq" id="XP_030622627.1"/>
    </source>
</evidence>
<protein>
    <submittedName>
        <fullName evidence="3">Regulator of cell cycle RGCC</fullName>
    </submittedName>
</protein>
<name>A0A6J2UTH3_CHACN</name>
<dbReference type="InParanoid" id="A0A6J2UTH3"/>